<evidence type="ECO:0000313" key="2">
    <source>
        <dbReference type="EMBL" id="KAL0488522.1"/>
    </source>
</evidence>
<keyword evidence="1" id="KW-1133">Transmembrane helix</keyword>
<keyword evidence="3" id="KW-1185">Reference proteome</keyword>
<dbReference type="EMBL" id="JAOPGA020001447">
    <property type="protein sequence ID" value="KAL0488522.1"/>
    <property type="molecule type" value="Genomic_DNA"/>
</dbReference>
<comment type="caution">
    <text evidence="2">The sequence shown here is derived from an EMBL/GenBank/DDBJ whole genome shotgun (WGS) entry which is preliminary data.</text>
</comment>
<accession>A0AAW2ZF31</accession>
<evidence type="ECO:0000313" key="3">
    <source>
        <dbReference type="Proteomes" id="UP001431209"/>
    </source>
</evidence>
<feature type="transmembrane region" description="Helical" evidence="1">
    <location>
        <begin position="149"/>
        <end position="172"/>
    </location>
</feature>
<keyword evidence="1" id="KW-0812">Transmembrane</keyword>
<reference evidence="2 3" key="1">
    <citation type="submission" date="2024-03" db="EMBL/GenBank/DDBJ databases">
        <title>The Acrasis kona genome and developmental transcriptomes reveal deep origins of eukaryotic multicellular pathways.</title>
        <authorList>
            <person name="Sheikh S."/>
            <person name="Fu C.-J."/>
            <person name="Brown M.W."/>
            <person name="Baldauf S.L."/>
        </authorList>
    </citation>
    <scope>NUCLEOTIDE SEQUENCE [LARGE SCALE GENOMIC DNA]</scope>
    <source>
        <strain evidence="2 3">ATCC MYA-3509</strain>
    </source>
</reference>
<organism evidence="2 3">
    <name type="scientific">Acrasis kona</name>
    <dbReference type="NCBI Taxonomy" id="1008807"/>
    <lineage>
        <taxon>Eukaryota</taxon>
        <taxon>Discoba</taxon>
        <taxon>Heterolobosea</taxon>
        <taxon>Tetramitia</taxon>
        <taxon>Eutetramitia</taxon>
        <taxon>Acrasidae</taxon>
        <taxon>Acrasis</taxon>
    </lineage>
</organism>
<proteinExistence type="predicted"/>
<feature type="transmembrane region" description="Helical" evidence="1">
    <location>
        <begin position="110"/>
        <end position="129"/>
    </location>
</feature>
<sequence length="199" mass="22254">MSRRYVFPLLSSAGLLIINGGIGTYSLVLWGNLRAAQENQVDIGSCRSKTVLDILEAIGILEIIQTSVFFCVVLCNLVLICRHNNQDSETKIKDETSGNRTNACQICCDCIFKITLLVLAIVASVMVWGNKCHNTNASEQHNWFYQKMHVFLVIYWVVPFAFGVFLCCFSILEVILSSVFGNSTENSHEIERVRLVGPV</sequence>
<gene>
    <name evidence="2" type="ORF">AKO1_015728</name>
</gene>
<keyword evidence="1" id="KW-0472">Membrane</keyword>
<feature type="transmembrane region" description="Helical" evidence="1">
    <location>
        <begin position="59"/>
        <end position="81"/>
    </location>
</feature>
<dbReference type="Proteomes" id="UP001431209">
    <property type="component" value="Unassembled WGS sequence"/>
</dbReference>
<dbReference type="AlphaFoldDB" id="A0AAW2ZF31"/>
<name>A0AAW2ZF31_9EUKA</name>
<protein>
    <submittedName>
        <fullName evidence="2">Uncharacterized protein</fullName>
    </submittedName>
</protein>
<evidence type="ECO:0000256" key="1">
    <source>
        <dbReference type="SAM" id="Phobius"/>
    </source>
</evidence>